<sequence>MKARCSARLGGAPQRGCSDMAKRKTIAVPPQTRAMLARVVAKLKPPPTMTLSQWADKERRLSQGASALPGRWRTDKAPYQRGMMDAISDPHVRKVVVKSCAQIGKTDALVLNTIGYYMNYNPSPIMVLQPTLDMGQGFSKEKLSPMLRDTPCLRGLVDNRSRMSGNTILLKNYPGGYLVIVGANSPASLASRPIKVLLADEIDRYPASAGTEGDPLSLAEKRQTTFWDKKQVFVSTPTLEQTSRIKVEFEHSTQEEFEIPCPSCGHYQPLVWANLKFDPENPKNPQYVCERCGVADSETHWKKQMIRGEWVAKCPGEAARGFHLTTLCSSFCSWDEVVEKFLKAKEQLNAGDPELMKTWVNTELGETWTEQGETVEEADLYGRREAYKADVPDDVVVLTAGVDTQDDRFEVEVVGWGAGKESWGIRYQKIYGDLLKDTVWKDLDEFLNRTWYKADGTPMKIIATCMDSGGHFPDEVLRFCKDRWHRRIFAIKGRGGTDVPYLKNPTKNNRVKAPLFTIGVDTGKGVLYQRLKVKMPGPNYCHFPQGEAAGYDYNYFRGLTAEKMVVRYRKGRAVIAWELKGDYKRNEPLDLRNYATAALEITNPVLESSPVASEAQRTVRRTGRRQVSGGI</sequence>
<feature type="short sequence motif" description="Walker A motif" evidence="1">
    <location>
        <begin position="99"/>
        <end position="106"/>
    </location>
</feature>
<feature type="domain" description="Phage terminase large subunit GpA ATPase" evidence="3">
    <location>
        <begin position="66"/>
        <end position="310"/>
    </location>
</feature>
<dbReference type="InterPro" id="IPR046454">
    <property type="entry name" value="GpA_endonuclease"/>
</dbReference>
<reference evidence="5" key="1">
    <citation type="journal article" date="2021" name="Proc. Natl. Acad. Sci. U.S.A.">
        <title>A Catalog of Tens of Thousands of Viruses from Human Metagenomes Reveals Hidden Associations with Chronic Diseases.</title>
        <authorList>
            <person name="Tisza M.J."/>
            <person name="Buck C.B."/>
        </authorList>
    </citation>
    <scope>NUCLEOTIDE SEQUENCE</scope>
    <source>
        <strain evidence="5">CtCpR1</strain>
    </source>
</reference>
<evidence type="ECO:0000256" key="1">
    <source>
        <dbReference type="HAMAP-Rule" id="MF_04144"/>
    </source>
</evidence>
<feature type="region of interest" description="Disordered" evidence="2">
    <location>
        <begin position="612"/>
        <end position="631"/>
    </location>
</feature>
<evidence type="ECO:0000313" key="5">
    <source>
        <dbReference type="EMBL" id="DAG03129.1"/>
    </source>
</evidence>
<dbReference type="PANTHER" id="PTHR34413:SF2">
    <property type="entry name" value="PROPHAGE TAIL FIBER ASSEMBLY PROTEIN HOMOLOG TFAE-RELATED"/>
    <property type="match status" value="1"/>
</dbReference>
<feature type="active site" description="For ATPase activity" evidence="1">
    <location>
        <position position="201"/>
    </location>
</feature>
<comment type="function">
    <text evidence="1">The terminase large subunit acts as an ATP driven molecular motor necessary for viral DNA translocation into empty capsids and as an endonuclease that cuts the viral genome from the concetamer to initiate and to end the packaging reaction. The terminase lies at a unique vertex of the procapsid and is composed of two subunits, a small terminase subunit involved in viral DNA recognition, and a large terminase subunit possessing endonucleolytic and ATPase activities (DNA maturation and packaging). The endonuclease activity cleaves the viral DNA generating 5'overhangs. The strand separation activity separates the cohesive ends generating the single-stranded 'sticky' ends of the mature genome. The DNA-terminase complex binds to the portal of the procapsid thereby activating the translocase activity of the terminase. The terminase packages the viral DNA into the procapsid until the next concatemer reaches the complex. The downstream site is then cut generating the mature right end of the genome, the heterotrimer undocks from the DNA-filled head and remains bound to the left end of concatemer's next genome.</text>
</comment>
<comment type="similarity">
    <text evidence="1">Belongs to the lambdavirus large terminase family.</text>
</comment>
<dbReference type="GO" id="GO:0005524">
    <property type="term" value="F:ATP binding"/>
    <property type="evidence" value="ECO:0007669"/>
    <property type="project" value="UniProtKB-UniRule"/>
</dbReference>
<dbReference type="InterPro" id="IPR008866">
    <property type="entry name" value="Phage_lambda_GpA-like"/>
</dbReference>
<evidence type="ECO:0000256" key="2">
    <source>
        <dbReference type="SAM" id="MobiDB-lite"/>
    </source>
</evidence>
<comment type="caution">
    <text evidence="1">Lacks conserved residue(s) required for the propagation of feature annotation.</text>
</comment>
<feature type="short sequence motif" description="Walker B motif" evidence="1">
    <location>
        <begin position="196"/>
        <end position="201"/>
    </location>
</feature>
<comment type="subunit">
    <text evidence="1">Interacts (via N-terminus) with the terminase small subunit (via C-terminus); the active complex is probably heterooligomeric. Interacts (via C-terminus) with the portal protein; this interaction allows the packaging of viral DNA.</text>
</comment>
<keyword evidence="1" id="KW-0231">Viral genome packaging</keyword>
<dbReference type="Gene3D" id="3.40.50.300">
    <property type="entry name" value="P-loop containing nucleotide triphosphate hydrolases"/>
    <property type="match status" value="1"/>
</dbReference>
<name>A0A8S5V8P6_9CAUD</name>
<accession>A0A8S5V8P6</accession>
<keyword evidence="1" id="KW-0255">Endonuclease</keyword>
<keyword evidence="1" id="KW-1188">Viral release from host cell</keyword>
<dbReference type="EC" id="3.1.21.4" evidence="1"/>
<dbReference type="PANTHER" id="PTHR34413">
    <property type="entry name" value="PROPHAGE TAIL FIBER ASSEMBLY PROTEIN HOMOLOG TFAE-RELATED-RELATED"/>
    <property type="match status" value="1"/>
</dbReference>
<comment type="domain">
    <text evidence="1">The N-terminus is involved in the formation of the heterotrimer with the small subunit. The N-terminus part contains the translocase activity involved in DNA packaging. At the N-terminus, there is a high affinity ATPase center that is probably needed for the packaging activity. The Walker A motif of the ATPase center is responsible for interacting with the ATP phosphate and the Q motif governs force generation and the interaction with DNA. The C-terminus contains the site specific endonuclease (cos-cleavage) and strand separation activities required for genome maturation. A second ATPase catalytic site regulates the genome maturation. The C-terminus very end is involved in binding to the procapsid. Contains a basic leucine zipper (bZIP) that may be involved in the formation of the terminase.</text>
</comment>
<keyword evidence="1" id="KW-0067">ATP-binding</keyword>
<organism evidence="5">
    <name type="scientific">Caudovirales sp. ctCpR1</name>
    <dbReference type="NCBI Taxonomy" id="2825760"/>
    <lineage>
        <taxon>Viruses</taxon>
        <taxon>Duplodnaviria</taxon>
        <taxon>Heunggongvirae</taxon>
        <taxon>Uroviricota</taxon>
        <taxon>Caudoviricetes</taxon>
    </lineage>
</organism>
<dbReference type="GO" id="GO:0046872">
    <property type="term" value="F:metal ion binding"/>
    <property type="evidence" value="ECO:0007669"/>
    <property type="project" value="UniProtKB-UniRule"/>
</dbReference>
<dbReference type="GO" id="GO:0016887">
    <property type="term" value="F:ATP hydrolysis activity"/>
    <property type="evidence" value="ECO:0007669"/>
    <property type="project" value="UniProtKB-UniRule"/>
</dbReference>
<feature type="domain" description="Terminase large subunit GpA endonuclease" evidence="4">
    <location>
        <begin position="320"/>
        <end position="603"/>
    </location>
</feature>
<keyword evidence="1" id="KW-0378">Hydrolase</keyword>
<comment type="catalytic activity">
    <reaction evidence="1">
        <text>Endonucleolytic cleavage of DNA to give specific double-stranded fragments with terminal 5'-phosphates.</text>
        <dbReference type="EC" id="3.1.21.4"/>
    </reaction>
</comment>
<dbReference type="GO" id="GO:0030430">
    <property type="term" value="C:host cell cytoplasm"/>
    <property type="evidence" value="ECO:0007669"/>
    <property type="project" value="UniProtKB-SubCell"/>
</dbReference>
<feature type="binding site" evidence="1">
    <location>
        <position position="403"/>
    </location>
    <ligand>
        <name>Mg(2+)</name>
        <dbReference type="ChEBI" id="CHEBI:18420"/>
        <note>catalytic; for nuclease activity</note>
    </ligand>
</feature>
<dbReference type="GO" id="GO:0098009">
    <property type="term" value="C:viral terminase, large subunit"/>
    <property type="evidence" value="ECO:0007669"/>
    <property type="project" value="UniProtKB-UniRule"/>
</dbReference>
<dbReference type="HAMAP" id="MF_04144">
    <property type="entry name" value="TERL_LAMBDA"/>
    <property type="match status" value="1"/>
</dbReference>
<dbReference type="EC" id="3.6.4.-" evidence="1"/>
<keyword evidence="1" id="KW-1035">Host cytoplasm</keyword>
<keyword evidence="1" id="KW-0547">Nucleotide-binding</keyword>
<keyword evidence="1" id="KW-0460">Magnesium</keyword>
<evidence type="ECO:0000259" key="3">
    <source>
        <dbReference type="Pfam" id="PF05876"/>
    </source>
</evidence>
<dbReference type="GO" id="GO:0019073">
    <property type="term" value="P:viral DNA genome packaging"/>
    <property type="evidence" value="ECO:0007669"/>
    <property type="project" value="UniProtKB-UniRule"/>
</dbReference>
<dbReference type="InterPro" id="IPR046453">
    <property type="entry name" value="GpA_ATPase"/>
</dbReference>
<keyword evidence="1" id="KW-0479">Metal-binding</keyword>
<dbReference type="InterPro" id="IPR051220">
    <property type="entry name" value="TFA_Chaperone"/>
</dbReference>
<comment type="cofactor">
    <cofactor evidence="1">
        <name>Mg(2+)</name>
        <dbReference type="ChEBI" id="CHEBI:18420"/>
    </cofactor>
</comment>
<evidence type="ECO:0000259" key="4">
    <source>
        <dbReference type="Pfam" id="PF20454"/>
    </source>
</evidence>
<comment type="subcellular location">
    <subcellularLocation>
        <location evidence="1">Host cytoplasm</location>
    </subcellularLocation>
    <text evidence="1">The terminase lies at a unique vertex of the procapsid during viral DNA packaging.</text>
</comment>
<dbReference type="GO" id="GO:0009036">
    <property type="term" value="F:type II site-specific deoxyribonuclease activity"/>
    <property type="evidence" value="ECO:0007669"/>
    <property type="project" value="UniProtKB-UniRule"/>
</dbReference>
<keyword evidence="1" id="KW-0540">Nuclease</keyword>
<dbReference type="Pfam" id="PF20454">
    <property type="entry name" value="GpA_nuclease"/>
    <property type="match status" value="1"/>
</dbReference>
<proteinExistence type="inferred from homology"/>
<dbReference type="Pfam" id="PF05876">
    <property type="entry name" value="GpA_ATPase"/>
    <property type="match status" value="1"/>
</dbReference>
<dbReference type="EMBL" id="BK016224">
    <property type="protein sequence ID" value="DAG03129.1"/>
    <property type="molecule type" value="Genomic_DNA"/>
</dbReference>
<protein>
    <recommendedName>
        <fullName evidence="1">Terminase, large subunit</fullName>
    </recommendedName>
    <alternativeName>
        <fullName evidence="1">DNA-packaging protein</fullName>
    </alternativeName>
    <alternativeName>
        <fullName evidence="1">Large terminase protein</fullName>
    </alternativeName>
    <domain>
        <recommendedName>
            <fullName evidence="1">Endonuclease</fullName>
            <ecNumber evidence="1">3.1.21.4</ecNumber>
        </recommendedName>
    </domain>
    <domain>
        <recommendedName>
            <fullName evidence="1">ATPase</fullName>
            <ecNumber evidence="1">3.6.4.-</ecNumber>
        </recommendedName>
    </domain>
</protein>
<dbReference type="InterPro" id="IPR027417">
    <property type="entry name" value="P-loop_NTPase"/>
</dbReference>